<protein>
    <submittedName>
        <fullName evidence="1">Pentapeptide repeat-containing protein</fullName>
    </submittedName>
</protein>
<dbReference type="InterPro" id="IPR052949">
    <property type="entry name" value="PA_immunity-related"/>
</dbReference>
<dbReference type="Proteomes" id="UP000823936">
    <property type="component" value="Unassembled WGS sequence"/>
</dbReference>
<sequence>MCLNPDTLDDNVFEKLEIRDLNGSRRNISGSSFVSCTFINADFESSALLSVTFKKCTFLDSSFINANFRNVTFDECTFKNTMILSSRIRDSLFSACFFKYSSFDSSNFIGSRINDSEILECGFSSVKAKAFVISKTSLTSVNMRKTIIKEIDLDDTRFSDIYLSEDLMEVRGACLSLDNAIAVLNAMGIDVNLSK</sequence>
<dbReference type="PANTHER" id="PTHR42999:SF1">
    <property type="entry name" value="PENTAPEPTIDE REPEAT-CONTAINING PROTEIN"/>
    <property type="match status" value="1"/>
</dbReference>
<dbReference type="PANTHER" id="PTHR42999">
    <property type="entry name" value="ANTIBIOTIC RESISTANCE PROTEIN MCBG"/>
    <property type="match status" value="1"/>
</dbReference>
<reference evidence="1" key="2">
    <citation type="submission" date="2021-04" db="EMBL/GenBank/DDBJ databases">
        <authorList>
            <person name="Gilroy R."/>
        </authorList>
    </citation>
    <scope>NUCLEOTIDE SEQUENCE</scope>
    <source>
        <strain evidence="1">Gambia11-129</strain>
    </source>
</reference>
<dbReference type="InterPro" id="IPR001646">
    <property type="entry name" value="5peptide_repeat"/>
</dbReference>
<gene>
    <name evidence="1" type="ORF">IAB12_02100</name>
</gene>
<dbReference type="SUPFAM" id="SSF141571">
    <property type="entry name" value="Pentapeptide repeat-like"/>
    <property type="match status" value="1"/>
</dbReference>
<proteinExistence type="predicted"/>
<dbReference type="AlphaFoldDB" id="A0A9D1PRV7"/>
<name>A0A9D1PRV7_9SPIO</name>
<accession>A0A9D1PRV7</accession>
<dbReference type="Gene3D" id="2.160.20.80">
    <property type="entry name" value="E3 ubiquitin-protein ligase SopA"/>
    <property type="match status" value="1"/>
</dbReference>
<organism evidence="1 2">
    <name type="scientific">Candidatus Ornithospirochaeta avicola</name>
    <dbReference type="NCBI Taxonomy" id="2840896"/>
    <lineage>
        <taxon>Bacteria</taxon>
        <taxon>Pseudomonadati</taxon>
        <taxon>Spirochaetota</taxon>
        <taxon>Spirochaetia</taxon>
        <taxon>Spirochaetales</taxon>
        <taxon>Spirochaetaceae</taxon>
        <taxon>Spirochaetaceae incertae sedis</taxon>
        <taxon>Candidatus Ornithospirochaeta</taxon>
    </lineage>
</organism>
<dbReference type="Pfam" id="PF13599">
    <property type="entry name" value="Pentapeptide_4"/>
    <property type="match status" value="1"/>
</dbReference>
<evidence type="ECO:0000313" key="2">
    <source>
        <dbReference type="Proteomes" id="UP000823936"/>
    </source>
</evidence>
<comment type="caution">
    <text evidence="1">The sequence shown here is derived from an EMBL/GenBank/DDBJ whole genome shotgun (WGS) entry which is preliminary data.</text>
</comment>
<evidence type="ECO:0000313" key="1">
    <source>
        <dbReference type="EMBL" id="HIV98556.1"/>
    </source>
</evidence>
<dbReference type="EMBL" id="DXHU01000006">
    <property type="protein sequence ID" value="HIV98556.1"/>
    <property type="molecule type" value="Genomic_DNA"/>
</dbReference>
<reference evidence="1" key="1">
    <citation type="journal article" date="2021" name="PeerJ">
        <title>Extensive microbial diversity within the chicken gut microbiome revealed by metagenomics and culture.</title>
        <authorList>
            <person name="Gilroy R."/>
            <person name="Ravi A."/>
            <person name="Getino M."/>
            <person name="Pursley I."/>
            <person name="Horton D.L."/>
            <person name="Alikhan N.F."/>
            <person name="Baker D."/>
            <person name="Gharbi K."/>
            <person name="Hall N."/>
            <person name="Watson M."/>
            <person name="Adriaenssens E.M."/>
            <person name="Foster-Nyarko E."/>
            <person name="Jarju S."/>
            <person name="Secka A."/>
            <person name="Antonio M."/>
            <person name="Oren A."/>
            <person name="Chaudhuri R.R."/>
            <person name="La Ragione R."/>
            <person name="Hildebrand F."/>
            <person name="Pallen M.J."/>
        </authorList>
    </citation>
    <scope>NUCLEOTIDE SEQUENCE</scope>
    <source>
        <strain evidence="1">Gambia11-129</strain>
    </source>
</reference>